<keyword evidence="6" id="KW-1185">Reference proteome</keyword>
<proteinExistence type="inferred from homology"/>
<dbReference type="OrthoDB" id="4470569at2"/>
<evidence type="ECO:0000259" key="4">
    <source>
        <dbReference type="Pfam" id="PF18313"/>
    </source>
</evidence>
<dbReference type="AlphaFoldDB" id="A0A1I5KGW6"/>
<dbReference type="EMBL" id="FOWZ01000001">
    <property type="protein sequence ID" value="SFO84285.1"/>
    <property type="molecule type" value="Genomic_DNA"/>
</dbReference>
<dbReference type="Gene3D" id="2.40.50.840">
    <property type="match status" value="1"/>
</dbReference>
<dbReference type="PANTHER" id="PTHR18919">
    <property type="entry name" value="ACETYL-COA C-ACYLTRANSFERASE"/>
    <property type="match status" value="1"/>
</dbReference>
<protein>
    <submittedName>
        <fullName evidence="5">Acetyl-CoA C-acetyltransferase</fullName>
    </submittedName>
</protein>
<dbReference type="InterPro" id="IPR016039">
    <property type="entry name" value="Thiolase-like"/>
</dbReference>
<evidence type="ECO:0000256" key="3">
    <source>
        <dbReference type="ARBA" id="ARBA00023315"/>
    </source>
</evidence>
<feature type="domain" description="Thiolase-like protein type 1 additional C-terminal" evidence="4">
    <location>
        <begin position="438"/>
        <end position="502"/>
    </location>
</feature>
<keyword evidence="3" id="KW-0012">Acyltransferase</keyword>
<dbReference type="GO" id="GO:0016746">
    <property type="term" value="F:acyltransferase activity"/>
    <property type="evidence" value="ECO:0007669"/>
    <property type="project" value="UniProtKB-KW"/>
</dbReference>
<dbReference type="PANTHER" id="PTHR18919:SF139">
    <property type="entry name" value="THIOLASE-LIKE PROTEIN TYPE 1 ADDITIONAL C-TERMINAL DOMAIN-CONTAINING PROTEIN"/>
    <property type="match status" value="1"/>
</dbReference>
<dbReference type="Pfam" id="PF18313">
    <property type="entry name" value="TLP1_add_C"/>
    <property type="match status" value="1"/>
</dbReference>
<name>A0A1I5KGW6_9SPHN</name>
<accession>A0A1I5KGW6</accession>
<evidence type="ECO:0000313" key="6">
    <source>
        <dbReference type="Proteomes" id="UP000199331"/>
    </source>
</evidence>
<dbReference type="SUPFAM" id="SSF53901">
    <property type="entry name" value="Thiolase-like"/>
    <property type="match status" value="1"/>
</dbReference>
<keyword evidence="2 5" id="KW-0808">Transferase</keyword>
<gene>
    <name evidence="5" type="ORF">SAMN04488060_0217</name>
</gene>
<dbReference type="Proteomes" id="UP000199331">
    <property type="component" value="Unassembled WGS sequence"/>
</dbReference>
<dbReference type="Gene3D" id="3.40.47.10">
    <property type="match status" value="1"/>
</dbReference>
<comment type="similarity">
    <text evidence="1">Belongs to the thiolase-like superfamily. Thiolase family.</text>
</comment>
<evidence type="ECO:0000256" key="1">
    <source>
        <dbReference type="ARBA" id="ARBA00010982"/>
    </source>
</evidence>
<evidence type="ECO:0000256" key="2">
    <source>
        <dbReference type="ARBA" id="ARBA00022679"/>
    </source>
</evidence>
<reference evidence="6" key="1">
    <citation type="submission" date="2016-10" db="EMBL/GenBank/DDBJ databases">
        <authorList>
            <person name="Varghese N."/>
            <person name="Submissions S."/>
        </authorList>
    </citation>
    <scope>NUCLEOTIDE SEQUENCE [LARGE SCALE GENOMIC DNA]</scope>
    <source>
        <strain evidence="6">CGMCC 1.7715</strain>
    </source>
</reference>
<dbReference type="RefSeq" id="WP_143089544.1">
    <property type="nucleotide sequence ID" value="NZ_FOWZ01000001.1"/>
</dbReference>
<organism evidence="5 6">
    <name type="scientific">Qipengyuania nanhaisediminis</name>
    <dbReference type="NCBI Taxonomy" id="604088"/>
    <lineage>
        <taxon>Bacteria</taxon>
        <taxon>Pseudomonadati</taxon>
        <taxon>Pseudomonadota</taxon>
        <taxon>Alphaproteobacteria</taxon>
        <taxon>Sphingomonadales</taxon>
        <taxon>Erythrobacteraceae</taxon>
        <taxon>Qipengyuania</taxon>
    </lineage>
</organism>
<dbReference type="STRING" id="604088.SAMN04488060_0217"/>
<evidence type="ECO:0000313" key="5">
    <source>
        <dbReference type="EMBL" id="SFO84285.1"/>
    </source>
</evidence>
<dbReference type="InterPro" id="IPR040771">
    <property type="entry name" value="TLP1_add_C"/>
</dbReference>
<sequence>MHEKDNLPVIVGVGQVVDHWDGQDAEKAPHPLAMIRAGMDLAIEDTGSSNIGAAIDCAAFIRTFPDSLREPVIPFGTIGNLPQAVLAKTDLAPRRVIYSAVGGDQPQAMVNELAASLASGECEVAIIAGGEVIGAMKAAMKHGHRLDWSDDTDGPVEDRGKGEPLLSRYELTNGLGMPPQTYAAQEQAWRARHGLSTAEWRELASKMFSRFSQVAAANEYAQFPSALSAEFLATPSRENYPMCDPLLKWHVAQDAVNQSAALVMTTVGKARELGIPEEKQIFLHGHADIKDALVSQRPDLSRSAAIELALEQALTASGLESSDIAHRDLYSCFPIVPMLAAEVLGLDPLEDQLTVTGGLPFFGGPGNNYSMHAIASMVETLRKDRDAYGLVLANGGFISKESVGIYSAAAPTTWAPVSSEAGQAKIADRPEIALINEDCEAEVEAYTVIHGRDGPTSAYVIARNENGRVIARIDTQDANSGSVLAESEDLVGKKVSIVHRDGVNFVSGLARA</sequence>